<dbReference type="GO" id="GO:0045892">
    <property type="term" value="P:negative regulation of DNA-templated transcription"/>
    <property type="evidence" value="ECO:0007669"/>
    <property type="project" value="InterPro"/>
</dbReference>
<organism evidence="6 7">
    <name type="scientific">Fusicatenibacter faecihominis</name>
    <dbReference type="NCBI Taxonomy" id="2881276"/>
    <lineage>
        <taxon>Bacteria</taxon>
        <taxon>Bacillati</taxon>
        <taxon>Bacillota</taxon>
        <taxon>Clostridia</taxon>
        <taxon>Lachnospirales</taxon>
        <taxon>Lachnospiraceae</taxon>
        <taxon>Fusicatenibacter</taxon>
    </lineage>
</organism>
<keyword evidence="3" id="KW-0238">DNA-binding</keyword>
<feature type="coiled-coil region" evidence="5">
    <location>
        <begin position="108"/>
        <end position="135"/>
    </location>
</feature>
<keyword evidence="2" id="KW-0805">Transcription regulation</keyword>
<comment type="similarity">
    <text evidence="1">Belongs to the BlaI transcriptional regulatory family.</text>
</comment>
<gene>
    <name evidence="6" type="ORF">LKD71_13645</name>
</gene>
<evidence type="ECO:0000256" key="3">
    <source>
        <dbReference type="ARBA" id="ARBA00023125"/>
    </source>
</evidence>
<protein>
    <submittedName>
        <fullName evidence="6">Helix-turn-helix domain-containing protein</fullName>
    </submittedName>
</protein>
<dbReference type="SUPFAM" id="SSF46785">
    <property type="entry name" value="Winged helix' DNA-binding domain"/>
    <property type="match status" value="1"/>
</dbReference>
<dbReference type="EMBL" id="JAJEPR010000029">
    <property type="protein sequence ID" value="MCC2190829.1"/>
    <property type="molecule type" value="Genomic_DNA"/>
</dbReference>
<name>A0AAE3J7D8_9FIRM</name>
<evidence type="ECO:0000256" key="5">
    <source>
        <dbReference type="SAM" id="Coils"/>
    </source>
</evidence>
<dbReference type="Pfam" id="PF03965">
    <property type="entry name" value="Penicillinase_R"/>
    <property type="match status" value="1"/>
</dbReference>
<keyword evidence="7" id="KW-1185">Reference proteome</keyword>
<comment type="caution">
    <text evidence="6">The sequence shown here is derived from an EMBL/GenBank/DDBJ whole genome shotgun (WGS) entry which is preliminary data.</text>
</comment>
<dbReference type="GO" id="GO:0003677">
    <property type="term" value="F:DNA binding"/>
    <property type="evidence" value="ECO:0007669"/>
    <property type="project" value="UniProtKB-KW"/>
</dbReference>
<evidence type="ECO:0000313" key="7">
    <source>
        <dbReference type="Proteomes" id="UP001197875"/>
    </source>
</evidence>
<reference evidence="6 7" key="1">
    <citation type="submission" date="2021-10" db="EMBL/GenBank/DDBJ databases">
        <title>Anaerobic single-cell dispensing facilitates the cultivation of human gut bacteria.</title>
        <authorList>
            <person name="Afrizal A."/>
        </authorList>
    </citation>
    <scope>NUCLEOTIDE SEQUENCE [LARGE SCALE GENOMIC DNA]</scope>
    <source>
        <strain evidence="6 7">CLA-AA-H277</strain>
    </source>
</reference>
<proteinExistence type="inferred from homology"/>
<sequence>MPTKGKTWSPTRREQDVLEVLWNGEKPMTASEIVGANPDLTMNTVQAVLRKLLGQKIIEVADIVYSGTVLSRSYRPIISHDEFIASQFSQDLERLNKTISKTALLTTLFDAETDRERVKKEIEELEQMLAEYKKKL</sequence>
<dbReference type="InterPro" id="IPR005650">
    <property type="entry name" value="BlaI_family"/>
</dbReference>
<accession>A0AAE3J7D8</accession>
<evidence type="ECO:0000256" key="4">
    <source>
        <dbReference type="ARBA" id="ARBA00023163"/>
    </source>
</evidence>
<dbReference type="Gene3D" id="1.10.10.10">
    <property type="entry name" value="Winged helix-like DNA-binding domain superfamily/Winged helix DNA-binding domain"/>
    <property type="match status" value="1"/>
</dbReference>
<dbReference type="RefSeq" id="WP_178047186.1">
    <property type="nucleotide sequence ID" value="NZ_JAJEPR010000029.1"/>
</dbReference>
<keyword evidence="5" id="KW-0175">Coiled coil</keyword>
<evidence type="ECO:0000256" key="2">
    <source>
        <dbReference type="ARBA" id="ARBA00023015"/>
    </source>
</evidence>
<dbReference type="InterPro" id="IPR036388">
    <property type="entry name" value="WH-like_DNA-bd_sf"/>
</dbReference>
<keyword evidence="4" id="KW-0804">Transcription</keyword>
<dbReference type="AlphaFoldDB" id="A0AAE3J7D8"/>
<evidence type="ECO:0000256" key="1">
    <source>
        <dbReference type="ARBA" id="ARBA00011046"/>
    </source>
</evidence>
<dbReference type="InterPro" id="IPR036390">
    <property type="entry name" value="WH_DNA-bd_sf"/>
</dbReference>
<dbReference type="Proteomes" id="UP001197875">
    <property type="component" value="Unassembled WGS sequence"/>
</dbReference>
<evidence type="ECO:0000313" key="6">
    <source>
        <dbReference type="EMBL" id="MCC2190829.1"/>
    </source>
</evidence>